<dbReference type="PANTHER" id="PTHR42754">
    <property type="entry name" value="ENDOGLUCANASE"/>
    <property type="match status" value="1"/>
</dbReference>
<organism evidence="2 3">
    <name type="scientific">candidate division WOR-3 bacterium</name>
    <dbReference type="NCBI Taxonomy" id="2052148"/>
    <lineage>
        <taxon>Bacteria</taxon>
        <taxon>Bacteria division WOR-3</taxon>
    </lineage>
</organism>
<dbReference type="AlphaFoldDB" id="A0A938BTD0"/>
<reference evidence="2" key="1">
    <citation type="submission" date="2019-03" db="EMBL/GenBank/DDBJ databases">
        <title>Lake Tanganyika Metagenome-Assembled Genomes (MAGs).</title>
        <authorList>
            <person name="Tran P."/>
        </authorList>
    </citation>
    <scope>NUCLEOTIDE SEQUENCE</scope>
    <source>
        <strain evidence="2">K_DeepCast_150m_m2_040</strain>
    </source>
</reference>
<dbReference type="Proteomes" id="UP000779900">
    <property type="component" value="Unassembled WGS sequence"/>
</dbReference>
<keyword evidence="1" id="KW-0732">Signal</keyword>
<evidence type="ECO:0000313" key="2">
    <source>
        <dbReference type="EMBL" id="MBM3331709.1"/>
    </source>
</evidence>
<dbReference type="EMBL" id="VGIR01000041">
    <property type="protein sequence ID" value="MBM3331709.1"/>
    <property type="molecule type" value="Genomic_DNA"/>
</dbReference>
<dbReference type="InterPro" id="IPR011047">
    <property type="entry name" value="Quinoprotein_ADH-like_sf"/>
</dbReference>
<gene>
    <name evidence="2" type="ORF">FJY68_07660</name>
</gene>
<protein>
    <recommendedName>
        <fullName evidence="4">PQQ-binding-like beta-propeller repeat protein</fullName>
    </recommendedName>
</protein>
<evidence type="ECO:0008006" key="4">
    <source>
        <dbReference type="Google" id="ProtNLM"/>
    </source>
</evidence>
<dbReference type="SUPFAM" id="SSF50998">
    <property type="entry name" value="Quinoprotein alcohol dehydrogenase-like"/>
    <property type="match status" value="1"/>
</dbReference>
<evidence type="ECO:0000313" key="3">
    <source>
        <dbReference type="Proteomes" id="UP000779900"/>
    </source>
</evidence>
<comment type="caution">
    <text evidence="2">The sequence shown here is derived from an EMBL/GenBank/DDBJ whole genome shotgun (WGS) entry which is preliminary data.</text>
</comment>
<evidence type="ECO:0000256" key="1">
    <source>
        <dbReference type="SAM" id="SignalP"/>
    </source>
</evidence>
<sequence length="357" mass="38752">MRSSAGWLVAAVLMAACPALAVEPPPVQWERTFQAYDTWIPQVVQTRDGGFIAAGSVTPSRGEHDVHLLKLDGSGNTEWQRSIDAGKTGYACSVSETRDGGFVLAGGSGDSDKVTVFRLDSTGNQMWLFSDFWGATNYNVEQTADGGYVTGGLWSVDDSLFVLKLDSDGRAEWRKSYDGSYGQWNANIPVRQTSDGGYIMASEVLLKTNAFGDEIWRRGYPDVLVMFSVCEAQGGGFVATGIARAAGILRYFKPFNLVLLKTNANGDLAWKKVFTDGQESDGRCVRPTSDGGFVISGTITLDNLDHARVVRTNSQGDTLWTKTLEARTGLEFGQQTSDGGYVLSSGDQSIWKLDPEQ</sequence>
<proteinExistence type="predicted"/>
<accession>A0A938BTD0</accession>
<dbReference type="PANTHER" id="PTHR42754:SF1">
    <property type="entry name" value="LIPOPROTEIN"/>
    <property type="match status" value="1"/>
</dbReference>
<dbReference type="PROSITE" id="PS51257">
    <property type="entry name" value="PROKAR_LIPOPROTEIN"/>
    <property type="match status" value="1"/>
</dbReference>
<feature type="signal peptide" evidence="1">
    <location>
        <begin position="1"/>
        <end position="21"/>
    </location>
</feature>
<name>A0A938BTD0_UNCW3</name>
<feature type="chain" id="PRO_5038072918" description="PQQ-binding-like beta-propeller repeat protein" evidence="1">
    <location>
        <begin position="22"/>
        <end position="357"/>
    </location>
</feature>